<keyword evidence="2" id="KW-0472">Membrane</keyword>
<comment type="caution">
    <text evidence="4">The sequence shown here is derived from an EMBL/GenBank/DDBJ whole genome shotgun (WGS) entry which is preliminary data.</text>
</comment>
<keyword evidence="2" id="KW-0812">Transmembrane</keyword>
<feature type="compositionally biased region" description="Basic and acidic residues" evidence="1">
    <location>
        <begin position="75"/>
        <end position="84"/>
    </location>
</feature>
<keyword evidence="2" id="KW-1133">Transmembrane helix</keyword>
<evidence type="ECO:0000313" key="4">
    <source>
        <dbReference type="EMBL" id="CAG8637086.1"/>
    </source>
</evidence>
<accession>A0A9N9DIN2</accession>
<keyword evidence="3" id="KW-0732">Signal</keyword>
<dbReference type="Proteomes" id="UP000789831">
    <property type="component" value="Unassembled WGS sequence"/>
</dbReference>
<feature type="compositionally biased region" description="Basic residues" evidence="1">
    <location>
        <begin position="63"/>
        <end position="74"/>
    </location>
</feature>
<reference evidence="4" key="1">
    <citation type="submission" date="2021-06" db="EMBL/GenBank/DDBJ databases">
        <authorList>
            <person name="Kallberg Y."/>
            <person name="Tangrot J."/>
            <person name="Rosling A."/>
        </authorList>
    </citation>
    <scope>NUCLEOTIDE SEQUENCE</scope>
    <source>
        <strain evidence="4">MT106</strain>
    </source>
</reference>
<name>A0A9N9DIN2_9GLOM</name>
<dbReference type="AlphaFoldDB" id="A0A9N9DIN2"/>
<dbReference type="EMBL" id="CAJVPL010003698">
    <property type="protein sequence ID" value="CAG8637086.1"/>
    <property type="molecule type" value="Genomic_DNA"/>
</dbReference>
<feature type="compositionally biased region" description="Low complexity" evidence="1">
    <location>
        <begin position="90"/>
        <end position="114"/>
    </location>
</feature>
<evidence type="ECO:0000256" key="3">
    <source>
        <dbReference type="SAM" id="SignalP"/>
    </source>
</evidence>
<keyword evidence="5" id="KW-1185">Reference proteome</keyword>
<proteinExistence type="predicted"/>
<sequence length="256" mass="27977">MAVSSLLVIMLVLVIYSLLSFGVESASGHIDNNNILKERKIISSGPTKTTNTIISMTTAATKKGNRLKNNNKKSTKTDRNEDKLLLSLKNSNDTTNRSSSNRRPSTKTNSTLIPTSTFSISSTSTLSISSTSTTLSISSTPTITSASPISSTPTPPHLSINTTSMSLQDYIHQISGRSLQSNIGGITIVNIALALLILSMIICGLLKRRCHRQVDIMDPLDKRRRTRSINWFDYTYSPTASSQSRNIKNKTCGFLF</sequence>
<protein>
    <submittedName>
        <fullName evidence="4">850_t:CDS:1</fullName>
    </submittedName>
</protein>
<feature type="signal peptide" evidence="3">
    <location>
        <begin position="1"/>
        <end position="25"/>
    </location>
</feature>
<gene>
    <name evidence="4" type="ORF">AGERDE_LOCUS10797</name>
</gene>
<evidence type="ECO:0000256" key="1">
    <source>
        <dbReference type="SAM" id="MobiDB-lite"/>
    </source>
</evidence>
<feature type="transmembrane region" description="Helical" evidence="2">
    <location>
        <begin position="183"/>
        <end position="206"/>
    </location>
</feature>
<feature type="chain" id="PRO_5040404317" evidence="3">
    <location>
        <begin position="26"/>
        <end position="256"/>
    </location>
</feature>
<feature type="region of interest" description="Disordered" evidence="1">
    <location>
        <begin position="62"/>
        <end position="114"/>
    </location>
</feature>
<organism evidence="4 5">
    <name type="scientific">Ambispora gerdemannii</name>
    <dbReference type="NCBI Taxonomy" id="144530"/>
    <lineage>
        <taxon>Eukaryota</taxon>
        <taxon>Fungi</taxon>
        <taxon>Fungi incertae sedis</taxon>
        <taxon>Mucoromycota</taxon>
        <taxon>Glomeromycotina</taxon>
        <taxon>Glomeromycetes</taxon>
        <taxon>Archaeosporales</taxon>
        <taxon>Ambisporaceae</taxon>
        <taxon>Ambispora</taxon>
    </lineage>
</organism>
<evidence type="ECO:0000313" key="5">
    <source>
        <dbReference type="Proteomes" id="UP000789831"/>
    </source>
</evidence>
<evidence type="ECO:0000256" key="2">
    <source>
        <dbReference type="SAM" id="Phobius"/>
    </source>
</evidence>